<sequence>MMKTTNYYKSILISAIIITSPIQASEPLWITETTSPDEIVAALSLPSNPNEIYRDIVDIVDKHPKVAIKINFEYDSSELNQRAKTLIIRSNISRRTRRGVFYFSRSC</sequence>
<gene>
    <name evidence="2" type="ORF">THIOM_000317</name>
</gene>
<feature type="chain" id="PRO_5008049029" evidence="1">
    <location>
        <begin position="25"/>
        <end position="107"/>
    </location>
</feature>
<protein>
    <submittedName>
        <fullName evidence="2">Secreted protein</fullName>
    </submittedName>
</protein>
<accession>A0A176S6V5</accession>
<evidence type="ECO:0000313" key="2">
    <source>
        <dbReference type="EMBL" id="OAD23841.1"/>
    </source>
</evidence>
<comment type="caution">
    <text evidence="2">The sequence shown here is derived from an EMBL/GenBank/DDBJ whole genome shotgun (WGS) entry which is preliminary data.</text>
</comment>
<evidence type="ECO:0000256" key="1">
    <source>
        <dbReference type="SAM" id="SignalP"/>
    </source>
</evidence>
<feature type="signal peptide" evidence="1">
    <location>
        <begin position="1"/>
        <end position="24"/>
    </location>
</feature>
<dbReference type="AlphaFoldDB" id="A0A176S6V5"/>
<keyword evidence="3" id="KW-1185">Reference proteome</keyword>
<evidence type="ECO:0000313" key="3">
    <source>
        <dbReference type="Proteomes" id="UP000076962"/>
    </source>
</evidence>
<reference evidence="2 3" key="1">
    <citation type="submission" date="2016-05" db="EMBL/GenBank/DDBJ databases">
        <title>Single-cell genome of chain-forming Candidatus Thiomargarita nelsonii and comparison to other large sulfur-oxidizing bacteria.</title>
        <authorList>
            <person name="Winkel M."/>
            <person name="Salman V."/>
            <person name="Woyke T."/>
            <person name="Schulz-Vogt H."/>
            <person name="Richter M."/>
            <person name="Flood B."/>
            <person name="Bailey J."/>
            <person name="Amann R."/>
            <person name="Mussmann M."/>
        </authorList>
    </citation>
    <scope>NUCLEOTIDE SEQUENCE [LARGE SCALE GENOMIC DNA]</scope>
    <source>
        <strain evidence="2 3">THI036</strain>
    </source>
</reference>
<keyword evidence="1" id="KW-0732">Signal</keyword>
<name>A0A176S6V5_9GAMM</name>
<dbReference type="EMBL" id="LUTY01000137">
    <property type="protein sequence ID" value="OAD23841.1"/>
    <property type="molecule type" value="Genomic_DNA"/>
</dbReference>
<dbReference type="Proteomes" id="UP000076962">
    <property type="component" value="Unassembled WGS sequence"/>
</dbReference>
<organism evidence="2 3">
    <name type="scientific">Candidatus Thiomargarita nelsonii</name>
    <dbReference type="NCBI Taxonomy" id="1003181"/>
    <lineage>
        <taxon>Bacteria</taxon>
        <taxon>Pseudomonadati</taxon>
        <taxon>Pseudomonadota</taxon>
        <taxon>Gammaproteobacteria</taxon>
        <taxon>Thiotrichales</taxon>
        <taxon>Thiotrichaceae</taxon>
        <taxon>Thiomargarita</taxon>
    </lineage>
</organism>
<proteinExistence type="predicted"/>